<dbReference type="SUPFAM" id="SSF51045">
    <property type="entry name" value="WW domain"/>
    <property type="match status" value="1"/>
</dbReference>
<dbReference type="OrthoDB" id="4850726at2759"/>
<gene>
    <name evidence="3" type="ORF">CC80DRAFT_463950</name>
</gene>
<proteinExistence type="predicted"/>
<accession>A0A6A5UBN4</accession>
<name>A0A6A5UBN4_9PLEO</name>
<sequence>MDRHREASKTRSNTTTTAPQPPPDHFDRDESKPFRYRPLDRDAQEIRLLRILPGSWDDELRLEIFHTPLVAPGRAPDTRMDIEELQKTLPEGWVVEKTIEGRYVFWDGRNDTTHWAHPDPKFDKELCDSPAVLDPYPGFEPRYEALSYAWGVEDANQVVYLTSESLEGSGTFSLRRNLYSALQHLREAESPRVVWVDAICINQDDLEERNIEVKKMGQIYTLAFRVVVWLGPDQTDLSGKRALSVLESLGKHIEYTQSYAVFPSPTSLLNLWDLQQELPHNDNDYLSVSNILQRSWWDRLWIWQEIFLGNHETVIQCGSRSALWYFVRRDILLLNDRRQRGDVEITDKLPRSLLSTRAGLCKPSTQSRLLDILEGTQNAQYSREHDRIFALFGIMDPGFTALVKADYTLPITDLFVSMCLSYFNYYGNLSLLVHCYKGHADFAPNQPSWVPNFLKLPPLKRFISGFASGESGSGSTDHGDGLELTVFGVLCGQVQQRSIPAPMEGDIVGTLRSWKFDLRKDDLEEEVQQMDFVMAMACGETKERLPGYEFPSIQQYLESYREDVPMAADCVRGRSCFRSVEGHVGICSSASHEGDVIAVIIGFHWPIILRPCMTTDSTTKYQVVGPAYVDKLMGGEALLGSLPKDYTWRREFDSEGGAFQAFIDSKSGRATYDDPRLGLLPEGWKFARHYEPREKAVRGFRNTKTGEKTYKDPRLSVEELRRKDVDVQKVTLI</sequence>
<dbReference type="AlphaFoldDB" id="A0A6A5UBN4"/>
<protein>
    <submittedName>
        <fullName evidence="3">HET-domain-containing protein</fullName>
    </submittedName>
</protein>
<dbReference type="PROSITE" id="PS50020">
    <property type="entry name" value="WW_DOMAIN_2"/>
    <property type="match status" value="1"/>
</dbReference>
<dbReference type="InterPro" id="IPR052895">
    <property type="entry name" value="HetReg/Transcr_Mod"/>
</dbReference>
<evidence type="ECO:0000313" key="3">
    <source>
        <dbReference type="EMBL" id="KAF1961212.1"/>
    </source>
</evidence>
<evidence type="ECO:0000256" key="1">
    <source>
        <dbReference type="SAM" id="MobiDB-lite"/>
    </source>
</evidence>
<dbReference type="EMBL" id="ML976981">
    <property type="protein sequence ID" value="KAF1961212.1"/>
    <property type="molecule type" value="Genomic_DNA"/>
</dbReference>
<dbReference type="InterPro" id="IPR036020">
    <property type="entry name" value="WW_dom_sf"/>
</dbReference>
<keyword evidence="4" id="KW-1185">Reference proteome</keyword>
<dbReference type="InterPro" id="IPR010730">
    <property type="entry name" value="HET"/>
</dbReference>
<dbReference type="InterPro" id="IPR001202">
    <property type="entry name" value="WW_dom"/>
</dbReference>
<evidence type="ECO:0000259" key="2">
    <source>
        <dbReference type="PROSITE" id="PS50020"/>
    </source>
</evidence>
<dbReference type="Pfam" id="PF26639">
    <property type="entry name" value="Het-6_barrel"/>
    <property type="match status" value="1"/>
</dbReference>
<dbReference type="Pfam" id="PF06985">
    <property type="entry name" value="HET"/>
    <property type="match status" value="1"/>
</dbReference>
<dbReference type="CDD" id="cd00201">
    <property type="entry name" value="WW"/>
    <property type="match status" value="1"/>
</dbReference>
<dbReference type="PANTHER" id="PTHR24148:SF73">
    <property type="entry name" value="HET DOMAIN PROTEIN (AFU_ORTHOLOGUE AFUA_8G01020)"/>
    <property type="match status" value="1"/>
</dbReference>
<reference evidence="3" key="1">
    <citation type="journal article" date="2020" name="Stud. Mycol.">
        <title>101 Dothideomycetes genomes: a test case for predicting lifestyles and emergence of pathogens.</title>
        <authorList>
            <person name="Haridas S."/>
            <person name="Albert R."/>
            <person name="Binder M."/>
            <person name="Bloem J."/>
            <person name="Labutti K."/>
            <person name="Salamov A."/>
            <person name="Andreopoulos B."/>
            <person name="Baker S."/>
            <person name="Barry K."/>
            <person name="Bills G."/>
            <person name="Bluhm B."/>
            <person name="Cannon C."/>
            <person name="Castanera R."/>
            <person name="Culley D."/>
            <person name="Daum C."/>
            <person name="Ezra D."/>
            <person name="Gonzalez J."/>
            <person name="Henrissat B."/>
            <person name="Kuo A."/>
            <person name="Liang C."/>
            <person name="Lipzen A."/>
            <person name="Lutzoni F."/>
            <person name="Magnuson J."/>
            <person name="Mondo S."/>
            <person name="Nolan M."/>
            <person name="Ohm R."/>
            <person name="Pangilinan J."/>
            <person name="Park H.-J."/>
            <person name="Ramirez L."/>
            <person name="Alfaro M."/>
            <person name="Sun H."/>
            <person name="Tritt A."/>
            <person name="Yoshinaga Y."/>
            <person name="Zwiers L.-H."/>
            <person name="Turgeon B."/>
            <person name="Goodwin S."/>
            <person name="Spatafora J."/>
            <person name="Crous P."/>
            <person name="Grigoriev I."/>
        </authorList>
    </citation>
    <scope>NUCLEOTIDE SEQUENCE</scope>
    <source>
        <strain evidence="3">CBS 675.92</strain>
    </source>
</reference>
<feature type="domain" description="WW" evidence="2">
    <location>
        <begin position="87"/>
        <end position="120"/>
    </location>
</feature>
<organism evidence="3 4">
    <name type="scientific">Byssothecium circinans</name>
    <dbReference type="NCBI Taxonomy" id="147558"/>
    <lineage>
        <taxon>Eukaryota</taxon>
        <taxon>Fungi</taxon>
        <taxon>Dikarya</taxon>
        <taxon>Ascomycota</taxon>
        <taxon>Pezizomycotina</taxon>
        <taxon>Dothideomycetes</taxon>
        <taxon>Pleosporomycetidae</taxon>
        <taxon>Pleosporales</taxon>
        <taxon>Massarineae</taxon>
        <taxon>Massarinaceae</taxon>
        <taxon>Byssothecium</taxon>
    </lineage>
</organism>
<dbReference type="PANTHER" id="PTHR24148">
    <property type="entry name" value="ANKYRIN REPEAT DOMAIN-CONTAINING PROTEIN 39 HOMOLOG-RELATED"/>
    <property type="match status" value="1"/>
</dbReference>
<dbReference type="SMART" id="SM00456">
    <property type="entry name" value="WW"/>
    <property type="match status" value="1"/>
</dbReference>
<evidence type="ECO:0000313" key="4">
    <source>
        <dbReference type="Proteomes" id="UP000800035"/>
    </source>
</evidence>
<dbReference type="Gene3D" id="2.20.70.10">
    <property type="match status" value="1"/>
</dbReference>
<feature type="region of interest" description="Disordered" evidence="1">
    <location>
        <begin position="1"/>
        <end position="37"/>
    </location>
</feature>
<feature type="compositionally biased region" description="Basic and acidic residues" evidence="1">
    <location>
        <begin position="24"/>
        <end position="37"/>
    </location>
</feature>
<dbReference type="Proteomes" id="UP000800035">
    <property type="component" value="Unassembled WGS sequence"/>
</dbReference>